<dbReference type="InterPro" id="IPR029063">
    <property type="entry name" value="SAM-dependent_MTases_sf"/>
</dbReference>
<evidence type="ECO:0000256" key="3">
    <source>
        <dbReference type="ARBA" id="ARBA00022603"/>
    </source>
</evidence>
<dbReference type="EC" id="2.1.1.72" evidence="2 7"/>
<gene>
    <name evidence="8" type="ORF">E2N93_00865</name>
</gene>
<dbReference type="EMBL" id="SNUZ01000001">
    <property type="protein sequence ID" value="MCL3786581.1"/>
    <property type="molecule type" value="Genomic_DNA"/>
</dbReference>
<dbReference type="RefSeq" id="WP_249375799.1">
    <property type="nucleotide sequence ID" value="NZ_SNUZ01000001.1"/>
</dbReference>
<evidence type="ECO:0000256" key="4">
    <source>
        <dbReference type="ARBA" id="ARBA00022679"/>
    </source>
</evidence>
<dbReference type="PANTHER" id="PTHR30481">
    <property type="entry name" value="DNA ADENINE METHYLASE"/>
    <property type="match status" value="1"/>
</dbReference>
<dbReference type="Gene3D" id="3.40.50.150">
    <property type="entry name" value="Vaccinia Virus protein VP39"/>
    <property type="match status" value="1"/>
</dbReference>
<evidence type="ECO:0000256" key="7">
    <source>
        <dbReference type="RuleBase" id="RU361257"/>
    </source>
</evidence>
<dbReference type="PIRSF" id="PIRSF000398">
    <property type="entry name" value="M_m6A_EcoRV"/>
    <property type="match status" value="1"/>
</dbReference>
<dbReference type="SUPFAM" id="SSF53335">
    <property type="entry name" value="S-adenosyl-L-methionine-dependent methyltransferases"/>
    <property type="match status" value="1"/>
</dbReference>
<accession>A0ABT0NEA1</accession>
<keyword evidence="4 7" id="KW-0808">Transferase</keyword>
<dbReference type="InterPro" id="IPR012263">
    <property type="entry name" value="M_m6A_EcoRV"/>
</dbReference>
<dbReference type="GO" id="GO:0032259">
    <property type="term" value="P:methylation"/>
    <property type="evidence" value="ECO:0007669"/>
    <property type="project" value="UniProtKB-KW"/>
</dbReference>
<dbReference type="PRINTS" id="PR00505">
    <property type="entry name" value="D12N6MTFRASE"/>
</dbReference>
<evidence type="ECO:0000256" key="5">
    <source>
        <dbReference type="ARBA" id="ARBA00022691"/>
    </source>
</evidence>
<proteinExistence type="inferred from homology"/>
<dbReference type="InterPro" id="IPR023095">
    <property type="entry name" value="Ade_MeTrfase_dom_2"/>
</dbReference>
<reference evidence="8 9" key="1">
    <citation type="submission" date="2019-03" db="EMBL/GenBank/DDBJ databases">
        <authorList>
            <person name="Molinero N."/>
            <person name="Sanchez B."/>
            <person name="Walker A."/>
            <person name="Duncan S."/>
            <person name="Delgado S."/>
            <person name="Margolles A."/>
        </authorList>
    </citation>
    <scope>NUCLEOTIDE SEQUENCE [LARGE SCALE GENOMIC DNA]</scope>
    <source>
        <strain evidence="8 9">IPLA60002</strain>
    </source>
</reference>
<dbReference type="GO" id="GO:0009007">
    <property type="term" value="F:site-specific DNA-methyltransferase (adenine-specific) activity"/>
    <property type="evidence" value="ECO:0007669"/>
    <property type="project" value="UniProtKB-EC"/>
</dbReference>
<evidence type="ECO:0000313" key="8">
    <source>
        <dbReference type="EMBL" id="MCL3786581.1"/>
    </source>
</evidence>
<sequence>MKPIIKYRGGKSKEISQILPYIPRFTGRYIEPFFGGGALFFYLEPHNAIINDINSNLIAFYEDVKYNYHQIKEELSAIEKLYMKNRIAFDKNKVLNPNVRADDANEELYYKIRDMYNGLCDRELSFGTIYYFINKTAYSGMIRYNLKGHFNVPYGRYKNFNTSLLTDKHHSLLERTEIFNCSYENIFAMAKEDDFIFLDPPYDCVFSDYGNESMKDGFGEERHRKLAKDFRKLKCKALMVIGKTQLTEELYGDLIVAEYEKSYSVNIRNRFKSESKHILVANYGRQ</sequence>
<evidence type="ECO:0000256" key="2">
    <source>
        <dbReference type="ARBA" id="ARBA00011900"/>
    </source>
</evidence>
<dbReference type="PROSITE" id="PS00092">
    <property type="entry name" value="N6_MTASE"/>
    <property type="match status" value="1"/>
</dbReference>
<keyword evidence="3 7" id="KW-0489">Methyltransferase</keyword>
<dbReference type="InterPro" id="IPR012327">
    <property type="entry name" value="MeTrfase_D12"/>
</dbReference>
<evidence type="ECO:0000256" key="1">
    <source>
        <dbReference type="ARBA" id="ARBA00006594"/>
    </source>
</evidence>
<dbReference type="NCBIfam" id="TIGR00571">
    <property type="entry name" value="dam"/>
    <property type="match status" value="1"/>
</dbReference>
<keyword evidence="5 7" id="KW-0949">S-adenosyl-L-methionine</keyword>
<dbReference type="Proteomes" id="UP001056693">
    <property type="component" value="Unassembled WGS sequence"/>
</dbReference>
<evidence type="ECO:0000313" key="9">
    <source>
        <dbReference type="Proteomes" id="UP001056693"/>
    </source>
</evidence>
<dbReference type="Gene3D" id="1.10.1020.10">
    <property type="entry name" value="Adenine-specific Methyltransferase, Domain 2"/>
    <property type="match status" value="1"/>
</dbReference>
<keyword evidence="9" id="KW-1185">Reference proteome</keyword>
<comment type="caution">
    <text evidence="8">The sequence shown here is derived from an EMBL/GenBank/DDBJ whole genome shotgun (WGS) entry which is preliminary data.</text>
</comment>
<organism evidence="8 9">
    <name type="scientific">Ruminococcus bromii</name>
    <dbReference type="NCBI Taxonomy" id="40518"/>
    <lineage>
        <taxon>Bacteria</taxon>
        <taxon>Bacillati</taxon>
        <taxon>Bacillota</taxon>
        <taxon>Clostridia</taxon>
        <taxon>Eubacteriales</taxon>
        <taxon>Oscillospiraceae</taxon>
        <taxon>Ruminococcus</taxon>
    </lineage>
</organism>
<evidence type="ECO:0000256" key="6">
    <source>
        <dbReference type="ARBA" id="ARBA00047942"/>
    </source>
</evidence>
<dbReference type="PANTHER" id="PTHR30481:SF3">
    <property type="entry name" value="DNA ADENINE METHYLASE"/>
    <property type="match status" value="1"/>
</dbReference>
<comment type="catalytic activity">
    <reaction evidence="6 7">
        <text>a 2'-deoxyadenosine in DNA + S-adenosyl-L-methionine = an N(6)-methyl-2'-deoxyadenosine in DNA + S-adenosyl-L-homocysteine + H(+)</text>
        <dbReference type="Rhea" id="RHEA:15197"/>
        <dbReference type="Rhea" id="RHEA-COMP:12418"/>
        <dbReference type="Rhea" id="RHEA-COMP:12419"/>
        <dbReference type="ChEBI" id="CHEBI:15378"/>
        <dbReference type="ChEBI" id="CHEBI:57856"/>
        <dbReference type="ChEBI" id="CHEBI:59789"/>
        <dbReference type="ChEBI" id="CHEBI:90615"/>
        <dbReference type="ChEBI" id="CHEBI:90616"/>
        <dbReference type="EC" id="2.1.1.72"/>
    </reaction>
</comment>
<comment type="similarity">
    <text evidence="1 7">Belongs to the N(4)/N(6)-methyltransferase family.</text>
</comment>
<name>A0ABT0NEA1_9FIRM</name>
<dbReference type="Pfam" id="PF02086">
    <property type="entry name" value="MethyltransfD12"/>
    <property type="match status" value="1"/>
</dbReference>
<protein>
    <recommendedName>
        <fullName evidence="2 7">Site-specific DNA-methyltransferase (adenine-specific)</fullName>
        <ecNumber evidence="2 7">2.1.1.72</ecNumber>
    </recommendedName>
</protein>
<dbReference type="InterPro" id="IPR002052">
    <property type="entry name" value="DNA_methylase_N6_adenine_CS"/>
</dbReference>